<protein>
    <submittedName>
        <fullName evidence="2">Uncharacterized protein</fullName>
    </submittedName>
</protein>
<evidence type="ECO:0000256" key="1">
    <source>
        <dbReference type="SAM" id="MobiDB-lite"/>
    </source>
</evidence>
<reference evidence="2 3" key="1">
    <citation type="journal article" date="2023" name="Plants (Basel)">
        <title>Bridging the Gap: Combining Genomics and Transcriptomics Approaches to Understand Stylosanthes scabra, an Orphan Legume from the Brazilian Caatinga.</title>
        <authorList>
            <person name="Ferreira-Neto J.R.C."/>
            <person name="da Silva M.D."/>
            <person name="Binneck E."/>
            <person name="de Melo N.F."/>
            <person name="da Silva R.H."/>
            <person name="de Melo A.L.T.M."/>
            <person name="Pandolfi V."/>
            <person name="Bustamante F.O."/>
            <person name="Brasileiro-Vidal A.C."/>
            <person name="Benko-Iseppon A.M."/>
        </authorList>
    </citation>
    <scope>NUCLEOTIDE SEQUENCE [LARGE SCALE GENOMIC DNA]</scope>
    <source>
        <tissue evidence="2">Leaves</tissue>
    </source>
</reference>
<evidence type="ECO:0000313" key="3">
    <source>
        <dbReference type="Proteomes" id="UP001341840"/>
    </source>
</evidence>
<sequence length="229" mass="24704">MLKNGNRDVQPPVPTTVNVPSSTMHSPTTEAVDLQTVRVALANMEKDPTLPISRASSPSFASGARTKGIPSTNSLLNSPVAEDGALSHEKQHSLAVLLGISDPFSSTKTERETFKGVQAIWQNLGYHPVGIVEANEHSGGILQCMGVLKSQAELVYGIIFVIFLGDFPILPVHSDHCPLLIRCFGLPKAKGPCSFHFLTAWASHLKYSAVVRSSWEKGSPNVVDRLIKV</sequence>
<organism evidence="2 3">
    <name type="scientific">Stylosanthes scabra</name>
    <dbReference type="NCBI Taxonomy" id="79078"/>
    <lineage>
        <taxon>Eukaryota</taxon>
        <taxon>Viridiplantae</taxon>
        <taxon>Streptophyta</taxon>
        <taxon>Embryophyta</taxon>
        <taxon>Tracheophyta</taxon>
        <taxon>Spermatophyta</taxon>
        <taxon>Magnoliopsida</taxon>
        <taxon>eudicotyledons</taxon>
        <taxon>Gunneridae</taxon>
        <taxon>Pentapetalae</taxon>
        <taxon>rosids</taxon>
        <taxon>fabids</taxon>
        <taxon>Fabales</taxon>
        <taxon>Fabaceae</taxon>
        <taxon>Papilionoideae</taxon>
        <taxon>50 kb inversion clade</taxon>
        <taxon>dalbergioids sensu lato</taxon>
        <taxon>Dalbergieae</taxon>
        <taxon>Pterocarpus clade</taxon>
        <taxon>Stylosanthes</taxon>
    </lineage>
</organism>
<comment type="caution">
    <text evidence="2">The sequence shown here is derived from an EMBL/GenBank/DDBJ whole genome shotgun (WGS) entry which is preliminary data.</text>
</comment>
<name>A0ABU6U853_9FABA</name>
<dbReference type="Proteomes" id="UP001341840">
    <property type="component" value="Unassembled WGS sequence"/>
</dbReference>
<dbReference type="EMBL" id="JASCZI010120906">
    <property type="protein sequence ID" value="MED6157381.1"/>
    <property type="molecule type" value="Genomic_DNA"/>
</dbReference>
<keyword evidence="3" id="KW-1185">Reference proteome</keyword>
<feature type="region of interest" description="Disordered" evidence="1">
    <location>
        <begin position="1"/>
        <end position="27"/>
    </location>
</feature>
<gene>
    <name evidence="2" type="ORF">PIB30_022650</name>
</gene>
<proteinExistence type="predicted"/>
<evidence type="ECO:0000313" key="2">
    <source>
        <dbReference type="EMBL" id="MED6157381.1"/>
    </source>
</evidence>
<accession>A0ABU6U853</accession>
<feature type="region of interest" description="Disordered" evidence="1">
    <location>
        <begin position="49"/>
        <end position="75"/>
    </location>
</feature>